<evidence type="ECO:0000313" key="1">
    <source>
        <dbReference type="EMBL" id="RNF92218.1"/>
    </source>
</evidence>
<proteinExistence type="predicted"/>
<comment type="caution">
    <text evidence="1">The sequence shown here is derived from an EMBL/GenBank/DDBJ whole genome shotgun (WGS) entry which is preliminary data.</text>
</comment>
<dbReference type="AlphaFoldDB" id="A0A3M8TFP2"/>
<protein>
    <submittedName>
        <fullName evidence="1">Uncharacterized protein</fullName>
    </submittedName>
</protein>
<organism evidence="1 2">
    <name type="scientific">Streptomyces botrytidirepellens</name>
    <dbReference type="NCBI Taxonomy" id="2486417"/>
    <lineage>
        <taxon>Bacteria</taxon>
        <taxon>Bacillati</taxon>
        <taxon>Actinomycetota</taxon>
        <taxon>Actinomycetes</taxon>
        <taxon>Kitasatosporales</taxon>
        <taxon>Streptomycetaceae</taxon>
        <taxon>Streptomyces</taxon>
    </lineage>
</organism>
<gene>
    <name evidence="1" type="ORF">EEJ42_40125</name>
</gene>
<dbReference type="EMBL" id="RIBZ01000786">
    <property type="protein sequence ID" value="RNF92218.1"/>
    <property type="molecule type" value="Genomic_DNA"/>
</dbReference>
<name>A0A3M8TFP2_9ACTN</name>
<accession>A0A3M8TFP2</accession>
<evidence type="ECO:0000313" key="2">
    <source>
        <dbReference type="Proteomes" id="UP000275401"/>
    </source>
</evidence>
<keyword evidence="2" id="KW-1185">Reference proteome</keyword>
<reference evidence="1 2" key="1">
    <citation type="submission" date="2018-11" db="EMBL/GenBank/DDBJ databases">
        <title>The Potential of Streptomyces as Biocontrol Agents against the Tomato grey mould, Botrytis cinerea (Gray mold) Frontiers in Microbiology.</title>
        <authorList>
            <person name="Li D."/>
        </authorList>
    </citation>
    <scope>NUCLEOTIDE SEQUENCE [LARGE SCALE GENOMIC DNA]</scope>
    <source>
        <strain evidence="1 2">NEAU-LD23</strain>
    </source>
</reference>
<sequence length="144" mass="16187">MAFRADEQGVFLGGPPIRYHKFSVTVPWRDIEALVLWTTKKFMEKRIRRIGLKLRPGVPHLPGPDEKISPGLTASVAPHIEYEVVRNNRVIAFWKVDHARLATAVQAFAPDVQLVAHPLYRLDERRGSGSPDAPDADIGLLDLF</sequence>
<dbReference type="Proteomes" id="UP000275401">
    <property type="component" value="Unassembled WGS sequence"/>
</dbReference>